<dbReference type="AlphaFoldDB" id="A0A1A9VXC6"/>
<feature type="region of interest" description="Disordered" evidence="1">
    <location>
        <begin position="1"/>
        <end position="28"/>
    </location>
</feature>
<keyword evidence="4" id="KW-1185">Reference proteome</keyword>
<sequence length="304" mass="34495">MEGFPTAEATLNNVKQQPKDNVALPRTPTDVNVITKTDANLTESKTNDSNLNAASTSNHQIDAVKTNTTTEIYNRVKANDSKLNKASYTSARPLELINELATQKVENINQLNPLICPSGYTYYEMDCRLIITEKDCNDTLCHPFSYCDELNECVCEKGYMFETNSLSFNNCVPIPQTGNTSDCPESCPEGYQCGDLHQSNARAIKMPYNTSTSTTTTETTLFNLLVNFEDNITESPLCKLQIPSWLNVWCVLITICLLIMIVGFVLMLSHIRYYRQRQLQFNRIPGTPEYYSEHFLDRNHIMVY</sequence>
<accession>A0A1A9VXC6</accession>
<evidence type="ECO:0000313" key="3">
    <source>
        <dbReference type="EnsemblMetazoa" id="GAUT050644-PA"/>
    </source>
</evidence>
<evidence type="ECO:0000313" key="4">
    <source>
        <dbReference type="Proteomes" id="UP000078200"/>
    </source>
</evidence>
<proteinExistence type="predicted"/>
<keyword evidence="2" id="KW-0472">Membrane</keyword>
<dbReference type="Proteomes" id="UP000078200">
    <property type="component" value="Unassembled WGS sequence"/>
</dbReference>
<feature type="transmembrane region" description="Helical" evidence="2">
    <location>
        <begin position="245"/>
        <end position="268"/>
    </location>
</feature>
<protein>
    <submittedName>
        <fullName evidence="3">Uncharacterized protein</fullName>
    </submittedName>
</protein>
<keyword evidence="2" id="KW-0812">Transmembrane</keyword>
<dbReference type="VEuPathDB" id="VectorBase:GAUT050644"/>
<keyword evidence="2" id="KW-1133">Transmembrane helix</keyword>
<reference evidence="3" key="1">
    <citation type="submission" date="2020-05" db="UniProtKB">
        <authorList>
            <consortium name="EnsemblMetazoa"/>
        </authorList>
    </citation>
    <scope>IDENTIFICATION</scope>
    <source>
        <strain evidence="3">TTRI</strain>
    </source>
</reference>
<name>A0A1A9VXC6_GLOAU</name>
<dbReference type="EnsemblMetazoa" id="GAUT050644-RA">
    <property type="protein sequence ID" value="GAUT050644-PA"/>
    <property type="gene ID" value="GAUT050644"/>
</dbReference>
<evidence type="ECO:0000256" key="2">
    <source>
        <dbReference type="SAM" id="Phobius"/>
    </source>
</evidence>
<organism evidence="3 4">
    <name type="scientific">Glossina austeni</name>
    <name type="common">Savannah tsetse fly</name>
    <dbReference type="NCBI Taxonomy" id="7395"/>
    <lineage>
        <taxon>Eukaryota</taxon>
        <taxon>Metazoa</taxon>
        <taxon>Ecdysozoa</taxon>
        <taxon>Arthropoda</taxon>
        <taxon>Hexapoda</taxon>
        <taxon>Insecta</taxon>
        <taxon>Pterygota</taxon>
        <taxon>Neoptera</taxon>
        <taxon>Endopterygota</taxon>
        <taxon>Diptera</taxon>
        <taxon>Brachycera</taxon>
        <taxon>Muscomorpha</taxon>
        <taxon>Hippoboscoidea</taxon>
        <taxon>Glossinidae</taxon>
        <taxon>Glossina</taxon>
    </lineage>
</organism>
<evidence type="ECO:0000256" key="1">
    <source>
        <dbReference type="SAM" id="MobiDB-lite"/>
    </source>
</evidence>